<feature type="transmembrane region" description="Helical" evidence="1">
    <location>
        <begin position="509"/>
        <end position="528"/>
    </location>
</feature>
<keyword evidence="3" id="KW-1185">Reference proteome</keyword>
<dbReference type="RefSeq" id="WP_394824065.1">
    <property type="nucleotide sequence ID" value="NZ_CP089984.1"/>
</dbReference>
<feature type="transmembrane region" description="Helical" evidence="1">
    <location>
        <begin position="391"/>
        <end position="411"/>
    </location>
</feature>
<feature type="transmembrane region" description="Helical" evidence="1">
    <location>
        <begin position="12"/>
        <end position="32"/>
    </location>
</feature>
<feature type="transmembrane region" description="Helical" evidence="1">
    <location>
        <begin position="260"/>
        <end position="278"/>
    </location>
</feature>
<sequence>MTFAKMARAPGIVAVFFSLLFVVFTTVFPYMATLNNPNENVRVYMTMAVVEQHTFRIDSILERHGYVNDMARAPDPKNPAESHLYSIKAPAVSYLAVPVYWLWTKVGPRVGYPVPTRFSPPEEKAAWFMASVVLFRLCVLQIPIFLFLVGYERFLRAVSSDVALRLITVAAVGVGTNFLAYTLMFVSHSFFGMAAFTSFAITTRERALVHDARRRRPWAAFFAGSFAGLATLAEYQAFPVSVVLSLYALIVFYRPTRLAAFALGGSICAAALMFYQWACYGNAFTPGHKMAENAQFAAWHQSGFFGLSAPSWDTFRQLSFSHAFGFFGMSPFMWLGLLAIPFGLVLGRGTRDERRRRRLASLFWILAMLALFVPISGAVNWRGGWTLGPRFFGAAPPFFGYGALVALEHLAQRRPWQRALARGVAGGLALAGVVQLGFVALVFNTYPESVTRPLPQVALPLARLGFVPHHAGELVGWRSPAFWYFVVACLAIAALLAALWPVSDRVGTYALRLGAMGAMFYMGLAPAFSAPEPDEGGDGAGDLRFFAAQWEPKGRDRIAQLRETAERHGPRGPCLWYQLADMERMVHWDAEAARDEKRANVPRSECP</sequence>
<feature type="transmembrane region" description="Helical" evidence="1">
    <location>
        <begin position="162"/>
        <end position="179"/>
    </location>
</feature>
<accession>A0ABZ2LZB4</accession>
<feature type="transmembrane region" description="Helical" evidence="1">
    <location>
        <begin position="125"/>
        <end position="150"/>
    </location>
</feature>
<gene>
    <name evidence="2" type="ORF">LZC94_42300</name>
</gene>
<protein>
    <recommendedName>
        <fullName evidence="4">Glycosyltransferase RgtA/B/C/D-like domain-containing protein</fullName>
    </recommendedName>
</protein>
<keyword evidence="1" id="KW-0472">Membrane</keyword>
<evidence type="ECO:0008006" key="4">
    <source>
        <dbReference type="Google" id="ProtNLM"/>
    </source>
</evidence>
<evidence type="ECO:0000313" key="3">
    <source>
        <dbReference type="Proteomes" id="UP001370348"/>
    </source>
</evidence>
<feature type="transmembrane region" description="Helical" evidence="1">
    <location>
        <begin position="323"/>
        <end position="347"/>
    </location>
</feature>
<name>A0ABZ2LZB4_9BACT</name>
<feature type="transmembrane region" description="Helical" evidence="1">
    <location>
        <begin position="481"/>
        <end position="502"/>
    </location>
</feature>
<organism evidence="2 3">
    <name type="scientific">Pendulispora albinea</name>
    <dbReference type="NCBI Taxonomy" id="2741071"/>
    <lineage>
        <taxon>Bacteria</taxon>
        <taxon>Pseudomonadati</taxon>
        <taxon>Myxococcota</taxon>
        <taxon>Myxococcia</taxon>
        <taxon>Myxococcales</taxon>
        <taxon>Sorangiineae</taxon>
        <taxon>Pendulisporaceae</taxon>
        <taxon>Pendulispora</taxon>
    </lineage>
</organism>
<keyword evidence="1" id="KW-1133">Transmembrane helix</keyword>
<feature type="transmembrane region" description="Helical" evidence="1">
    <location>
        <begin position="237"/>
        <end position="253"/>
    </location>
</feature>
<dbReference type="Proteomes" id="UP001370348">
    <property type="component" value="Chromosome"/>
</dbReference>
<dbReference type="EMBL" id="CP089984">
    <property type="protein sequence ID" value="WXB14445.1"/>
    <property type="molecule type" value="Genomic_DNA"/>
</dbReference>
<reference evidence="2 3" key="1">
    <citation type="submission" date="2021-12" db="EMBL/GenBank/DDBJ databases">
        <title>Discovery of the Pendulisporaceae a myxobacterial family with distinct sporulation behavior and unique specialized metabolism.</title>
        <authorList>
            <person name="Garcia R."/>
            <person name="Popoff A."/>
            <person name="Bader C.D."/>
            <person name="Loehr J."/>
            <person name="Walesch S."/>
            <person name="Walt C."/>
            <person name="Boldt J."/>
            <person name="Bunk B."/>
            <person name="Haeckl F.J.F.P.J."/>
            <person name="Gunesch A.P."/>
            <person name="Birkelbach J."/>
            <person name="Nuebel U."/>
            <person name="Pietschmann T."/>
            <person name="Bach T."/>
            <person name="Mueller R."/>
        </authorList>
    </citation>
    <scope>NUCLEOTIDE SEQUENCE [LARGE SCALE GENOMIC DNA]</scope>
    <source>
        <strain evidence="2 3">MSr11954</strain>
    </source>
</reference>
<feature type="transmembrane region" description="Helical" evidence="1">
    <location>
        <begin position="359"/>
        <end position="379"/>
    </location>
</feature>
<keyword evidence="1" id="KW-0812">Transmembrane</keyword>
<evidence type="ECO:0000256" key="1">
    <source>
        <dbReference type="SAM" id="Phobius"/>
    </source>
</evidence>
<proteinExistence type="predicted"/>
<evidence type="ECO:0000313" key="2">
    <source>
        <dbReference type="EMBL" id="WXB14445.1"/>
    </source>
</evidence>
<feature type="transmembrane region" description="Helical" evidence="1">
    <location>
        <begin position="423"/>
        <end position="443"/>
    </location>
</feature>